<dbReference type="Proteomes" id="UP000604046">
    <property type="component" value="Unassembled WGS sequence"/>
</dbReference>
<protein>
    <recommendedName>
        <fullName evidence="2">Microbial-type PARG catalytic domain-containing protein</fullName>
    </recommendedName>
</protein>
<evidence type="ECO:0000313" key="4">
    <source>
        <dbReference type="Proteomes" id="UP000604046"/>
    </source>
</evidence>
<comment type="caution">
    <text evidence="3">The sequence shown here is derived from an EMBL/GenBank/DDBJ whole genome shotgun (WGS) entry which is preliminary data.</text>
</comment>
<evidence type="ECO:0000313" key="3">
    <source>
        <dbReference type="EMBL" id="CAE7367346.1"/>
    </source>
</evidence>
<feature type="region of interest" description="Disordered" evidence="1">
    <location>
        <begin position="74"/>
        <end position="97"/>
    </location>
</feature>
<keyword evidence="4" id="KW-1185">Reference proteome</keyword>
<accession>A0A812PXP7</accession>
<reference evidence="3" key="1">
    <citation type="submission" date="2021-02" db="EMBL/GenBank/DDBJ databases">
        <authorList>
            <person name="Dougan E. K."/>
            <person name="Rhodes N."/>
            <person name="Thang M."/>
            <person name="Chan C."/>
        </authorList>
    </citation>
    <scope>NUCLEOTIDE SEQUENCE</scope>
</reference>
<feature type="domain" description="Microbial-type PARG catalytic" evidence="2">
    <location>
        <begin position="144"/>
        <end position="305"/>
    </location>
</feature>
<organism evidence="3 4">
    <name type="scientific">Symbiodinium natans</name>
    <dbReference type="NCBI Taxonomy" id="878477"/>
    <lineage>
        <taxon>Eukaryota</taxon>
        <taxon>Sar</taxon>
        <taxon>Alveolata</taxon>
        <taxon>Dinophyceae</taxon>
        <taxon>Suessiales</taxon>
        <taxon>Symbiodiniaceae</taxon>
        <taxon>Symbiodinium</taxon>
    </lineage>
</organism>
<evidence type="ECO:0000259" key="2">
    <source>
        <dbReference type="Pfam" id="PF10021"/>
    </source>
</evidence>
<name>A0A812PXP7_9DINO</name>
<dbReference type="EMBL" id="CAJNDS010002195">
    <property type="protein sequence ID" value="CAE7367346.1"/>
    <property type="molecule type" value="Genomic_DNA"/>
</dbReference>
<dbReference type="PANTHER" id="PTHR35596">
    <property type="entry name" value="DUF2263 DOMAIN-CONTAINING PROTEIN"/>
    <property type="match status" value="1"/>
</dbReference>
<dbReference type="Pfam" id="PF10021">
    <property type="entry name" value="PARG_cat_microb"/>
    <property type="match status" value="1"/>
</dbReference>
<sequence>MRRVASARPYSVASARAKTQLKCALTAKSLAARQRRVQQVLQQKVLEPTDAETNQLLVIAARQLKERLHPVRVEETDTGGGGCVGGGGGEPEQVEGKAPDAVPALPQVDVQSRGRAPDSHGYDWIRKANDEKDRAARREISELTKRVTAAGGYQLGSSVVPLCHVQELVAETKLFSPSLATGAVWPQLDTTGDHKTKLLVKRGTVLDVAVEEVLHGQRVVAVNAASAYHAGGGFQTGGRHALEEAMCIQSTLYASLEKGIVLAEQAKIRVPPWVQPPKRAKDGQEWVSHLPDDGALLSPHVEVFRTGTNSGYAFQEKAVCLEAVVSVAMPNCNTKMSDSPVDAHPDKDKYAEQLADKWRAVMMAASSRVEANVLVVPDAGCGVFFNPPEKVGESFGKVLREEFSGRFESVVIAFPGGKAGETFAAAAVEAFEGEETLKPQRL</sequence>
<feature type="compositionally biased region" description="Gly residues" evidence="1">
    <location>
        <begin position="78"/>
        <end position="90"/>
    </location>
</feature>
<dbReference type="Gene3D" id="3.40.220.10">
    <property type="entry name" value="Leucine Aminopeptidase, subunit E, domain 1"/>
    <property type="match status" value="1"/>
</dbReference>
<dbReference type="OrthoDB" id="9985428at2759"/>
<dbReference type="InterPro" id="IPR019261">
    <property type="entry name" value="PARG_cat_microbial"/>
</dbReference>
<dbReference type="AlphaFoldDB" id="A0A812PXP7"/>
<dbReference type="InterPro" id="IPR043472">
    <property type="entry name" value="Macro_dom-like"/>
</dbReference>
<evidence type="ECO:0000256" key="1">
    <source>
        <dbReference type="SAM" id="MobiDB-lite"/>
    </source>
</evidence>
<dbReference type="PANTHER" id="PTHR35596:SF1">
    <property type="entry name" value="MICROBIAL-TYPE PARG CATALYTIC DOMAIN-CONTAINING PROTEIN"/>
    <property type="match status" value="1"/>
</dbReference>
<gene>
    <name evidence="3" type="ORF">SNAT2548_LOCUS19968</name>
</gene>
<proteinExistence type="predicted"/>